<feature type="region of interest" description="Disordered" evidence="1">
    <location>
        <begin position="205"/>
        <end position="248"/>
    </location>
</feature>
<keyword evidence="3" id="KW-1185">Reference proteome</keyword>
<dbReference type="EMBL" id="PYSW02000029">
    <property type="protein sequence ID" value="KAG2379359.1"/>
    <property type="molecule type" value="Genomic_DNA"/>
</dbReference>
<evidence type="ECO:0000256" key="1">
    <source>
        <dbReference type="SAM" id="MobiDB-lite"/>
    </source>
</evidence>
<comment type="caution">
    <text evidence="2">The sequence shown here is derived from an EMBL/GenBank/DDBJ whole genome shotgun (WGS) entry which is preliminary data.</text>
</comment>
<dbReference type="RefSeq" id="XP_044546621.1">
    <property type="nucleotide sequence ID" value="XM_044697469.1"/>
</dbReference>
<dbReference type="Proteomes" id="UP000816034">
    <property type="component" value="Unassembled WGS sequence"/>
</dbReference>
<protein>
    <submittedName>
        <fullName evidence="2">Uncharacterized protein</fullName>
    </submittedName>
</protein>
<evidence type="ECO:0000313" key="2">
    <source>
        <dbReference type="EMBL" id="KAG2379359.1"/>
    </source>
</evidence>
<dbReference type="GeneID" id="68099952"/>
<dbReference type="AlphaFoldDB" id="A0AA88GH84"/>
<feature type="compositionally biased region" description="Basic and acidic residues" evidence="1">
    <location>
        <begin position="205"/>
        <end position="228"/>
    </location>
</feature>
<feature type="region of interest" description="Disordered" evidence="1">
    <location>
        <begin position="1"/>
        <end position="39"/>
    </location>
</feature>
<sequence>MSRLSVRRDHSSSSSQHHRNNEEEELEDQEEPHHDSFVNSQLQHNHHSLMMNENNFDDDDDLESVALSRNDEELEYELPSPTQVLHTPNQRNANETDAISDISGISPFQSPYVTQSSRKSRSEFMYNNVYRTQRTPKISNRQIENRLRRDFPEAARERDRRQKERLEARQFTPACCDAILGLGFLDSSFMMLGDSATSKLRPVDCSKREHDGSQLDFQSPEKKCKSNDDPFEFYSPPPLPPKEPETPQEKLTNQIIARLRKVSNRRDVSEIISKDNIELIALTKATNPNCELFKTVKGQCRDKYIQEIVSVIKEFTLSGTQNTDSNSQQENTAPSNVQPSTVVKMEGHNNHSSSLSVNSTVIKAESSNEDEKQIIETPRKSQSRQPIKLENMDTPKVCKNVKLQKDTILTPQTQQIEKQTKLQCEGSTLHKSPLPTNITNTRVLAPPIVDHVIVIDDDDEEEDDDDCKFLCKK</sequence>
<feature type="region of interest" description="Disordered" evidence="1">
    <location>
        <begin position="100"/>
        <end position="119"/>
    </location>
</feature>
<feature type="compositionally biased region" description="Polar residues" evidence="1">
    <location>
        <begin position="106"/>
        <end position="117"/>
    </location>
</feature>
<name>A0AA88GH84_NAELO</name>
<organism evidence="2 3">
    <name type="scientific">Naegleria lovaniensis</name>
    <name type="common">Amoeba</name>
    <dbReference type="NCBI Taxonomy" id="51637"/>
    <lineage>
        <taxon>Eukaryota</taxon>
        <taxon>Discoba</taxon>
        <taxon>Heterolobosea</taxon>
        <taxon>Tetramitia</taxon>
        <taxon>Eutetramitia</taxon>
        <taxon>Vahlkampfiidae</taxon>
        <taxon>Naegleria</taxon>
    </lineage>
</organism>
<accession>A0AA88GH84</accession>
<feature type="compositionally biased region" description="Basic and acidic residues" evidence="1">
    <location>
        <begin position="1"/>
        <end position="11"/>
    </location>
</feature>
<evidence type="ECO:0000313" key="3">
    <source>
        <dbReference type="Proteomes" id="UP000816034"/>
    </source>
</evidence>
<reference evidence="2 3" key="1">
    <citation type="journal article" date="2018" name="BMC Genomics">
        <title>The genome of Naegleria lovaniensis, the basis for a comparative approach to unravel pathogenicity factors of the human pathogenic amoeba N. fowleri.</title>
        <authorList>
            <person name="Liechti N."/>
            <person name="Schurch N."/>
            <person name="Bruggmann R."/>
            <person name="Wittwer M."/>
        </authorList>
    </citation>
    <scope>NUCLEOTIDE SEQUENCE [LARGE SCALE GENOMIC DNA]</scope>
    <source>
        <strain evidence="2 3">ATCC 30569</strain>
    </source>
</reference>
<gene>
    <name evidence="2" type="ORF">C9374_007498</name>
</gene>
<proteinExistence type="predicted"/>